<evidence type="ECO:0000256" key="2">
    <source>
        <dbReference type="SAM" id="SignalP"/>
    </source>
</evidence>
<comment type="cofactor">
    <cofactor evidence="1">
        <name>Zn(2+)</name>
        <dbReference type="ChEBI" id="CHEBI:29105"/>
    </cofactor>
    <text evidence="1">Binds 1 zinc ion per subunit.</text>
</comment>
<keyword evidence="2" id="KW-0732">Signal</keyword>
<dbReference type="SMART" id="SM00235">
    <property type="entry name" value="ZnMc"/>
    <property type="match status" value="1"/>
</dbReference>
<dbReference type="RefSeq" id="WP_192729598.1">
    <property type="nucleotide sequence ID" value="NZ_BAAAVL010000009.1"/>
</dbReference>
<dbReference type="PANTHER" id="PTHR10127:SF850">
    <property type="entry name" value="METALLOENDOPEPTIDASE"/>
    <property type="match status" value="1"/>
</dbReference>
<gene>
    <name evidence="4" type="ORF">H4W29_002980</name>
</gene>
<dbReference type="SUPFAM" id="SSF55486">
    <property type="entry name" value="Metalloproteases ('zincins'), catalytic domain"/>
    <property type="match status" value="1"/>
</dbReference>
<comment type="caution">
    <text evidence="4">The sequence shown here is derived from an EMBL/GenBank/DDBJ whole genome shotgun (WGS) entry which is preliminary data.</text>
</comment>
<dbReference type="InterPro" id="IPR006026">
    <property type="entry name" value="Peptidase_Metallo"/>
</dbReference>
<feature type="active site" evidence="1">
    <location>
        <position position="165"/>
    </location>
</feature>
<reference evidence="4 5" key="1">
    <citation type="submission" date="2020-10" db="EMBL/GenBank/DDBJ databases">
        <title>Sequencing the genomes of 1000 actinobacteria strains.</title>
        <authorList>
            <person name="Klenk H.-P."/>
        </authorList>
    </citation>
    <scope>NUCLEOTIDE SEQUENCE [LARGE SCALE GENOMIC DNA]</scope>
    <source>
        <strain evidence="4 5">DSM 7307</strain>
    </source>
</reference>
<keyword evidence="1" id="KW-0479">Metal-binding</keyword>
<accession>A0ABR9IRI9</accession>
<keyword evidence="1" id="KW-0862">Zinc</keyword>
<evidence type="ECO:0000259" key="3">
    <source>
        <dbReference type="PROSITE" id="PS51864"/>
    </source>
</evidence>
<dbReference type="InterPro" id="IPR001506">
    <property type="entry name" value="Peptidase_M12A"/>
</dbReference>
<protein>
    <recommendedName>
        <fullName evidence="3">Peptidase M12A domain-containing protein</fullName>
    </recommendedName>
</protein>
<evidence type="ECO:0000313" key="4">
    <source>
        <dbReference type="EMBL" id="MBE1505799.1"/>
    </source>
</evidence>
<feature type="signal peptide" evidence="2">
    <location>
        <begin position="1"/>
        <end position="25"/>
    </location>
</feature>
<feature type="domain" description="Peptidase M12A" evidence="3">
    <location>
        <begin position="64"/>
        <end position="272"/>
    </location>
</feature>
<dbReference type="Gene3D" id="3.40.390.10">
    <property type="entry name" value="Collagenase (Catalytic Domain)"/>
    <property type="match status" value="1"/>
</dbReference>
<keyword evidence="1" id="KW-0482">Metalloprotease</keyword>
<feature type="binding site" evidence="1">
    <location>
        <position position="168"/>
    </location>
    <ligand>
        <name>Zn(2+)</name>
        <dbReference type="ChEBI" id="CHEBI:29105"/>
        <note>catalytic</note>
    </ligand>
</feature>
<dbReference type="InterPro" id="IPR024079">
    <property type="entry name" value="MetalloPept_cat_dom_sf"/>
</dbReference>
<evidence type="ECO:0000256" key="1">
    <source>
        <dbReference type="PROSITE-ProRule" id="PRU01211"/>
    </source>
</evidence>
<keyword evidence="5" id="KW-1185">Reference proteome</keyword>
<evidence type="ECO:0000313" key="5">
    <source>
        <dbReference type="Proteomes" id="UP000620262"/>
    </source>
</evidence>
<keyword evidence="1" id="KW-0645">Protease</keyword>
<feature type="chain" id="PRO_5046075440" description="Peptidase M12A domain-containing protein" evidence="2">
    <location>
        <begin position="26"/>
        <end position="488"/>
    </location>
</feature>
<dbReference type="Pfam" id="PF01400">
    <property type="entry name" value="Astacin"/>
    <property type="match status" value="1"/>
</dbReference>
<dbReference type="PRINTS" id="PR00480">
    <property type="entry name" value="ASTACIN"/>
</dbReference>
<name>A0ABR9IRI9_RHIVS</name>
<feature type="binding site" evidence="1">
    <location>
        <position position="174"/>
    </location>
    <ligand>
        <name>Zn(2+)</name>
        <dbReference type="ChEBI" id="CHEBI:29105"/>
        <note>catalytic</note>
    </ligand>
</feature>
<dbReference type="Proteomes" id="UP000620262">
    <property type="component" value="Unassembled WGS sequence"/>
</dbReference>
<dbReference type="PROSITE" id="PS51864">
    <property type="entry name" value="ASTACIN"/>
    <property type="match status" value="1"/>
</dbReference>
<dbReference type="EMBL" id="JADBEC010000001">
    <property type="protein sequence ID" value="MBE1505799.1"/>
    <property type="molecule type" value="Genomic_DNA"/>
</dbReference>
<comment type="caution">
    <text evidence="1">Lacks conserved residue(s) required for the propagation of feature annotation.</text>
</comment>
<proteinExistence type="predicted"/>
<organism evidence="4 5">
    <name type="scientific">Rhizobium viscosum</name>
    <name type="common">Arthrobacter viscosus</name>
    <dbReference type="NCBI Taxonomy" id="1673"/>
    <lineage>
        <taxon>Bacteria</taxon>
        <taxon>Pseudomonadati</taxon>
        <taxon>Pseudomonadota</taxon>
        <taxon>Alphaproteobacteria</taxon>
        <taxon>Hyphomicrobiales</taxon>
        <taxon>Rhizobiaceae</taxon>
        <taxon>Rhizobium/Agrobacterium group</taxon>
        <taxon>Rhizobium</taxon>
    </lineage>
</organism>
<keyword evidence="1" id="KW-0378">Hydrolase</keyword>
<sequence>MLLRMLKRLCLVMLVASLLAPAVSASVLLKRGTKLTNIITPEILATAKNGEVVVGDMIFGADPSFLAAFPGNLWSNGVIVYSFDTALSGEKRANFVAACSAWTIGTPLTCKERASERDYIFVREHTGDQCSGPFVSCSWVGRQGGAQSLWVYQTHWSQAYVLQHEIGHAIGLIHEHQRPDRDAFVFIVEGNVRSGQMPQFNIWPDVAISTQYDYASIMHYFNCSFARDEINCSLRRPDLQTIVPKACALDEVGGAAITQLDYDGVRKAYASNLQAVLVKEQLSACGIVNYEPSVFQAICAPYCEVMGGTQYKKVEEPYENWCGYMSALPPNYERNKCVRIKKTYMTSWWDHDDFSCGRLGAETLHELWVKCGCPMVSVAAACTNVNKFSAGSYEDRDNIPDWKSGRVVYFNDIMKELEQDDLLADDVTENLGNFYQLNYLDRNFETKLMRVRAGIYSLARWERSLNPDYQLTGETVEEITKYRKMRWH</sequence>
<dbReference type="PANTHER" id="PTHR10127">
    <property type="entry name" value="DISCOIDIN, CUB, EGF, LAMININ , AND ZINC METALLOPROTEASE DOMAIN CONTAINING"/>
    <property type="match status" value="1"/>
</dbReference>
<feature type="binding site" evidence="1">
    <location>
        <position position="164"/>
    </location>
    <ligand>
        <name>Zn(2+)</name>
        <dbReference type="ChEBI" id="CHEBI:29105"/>
        <note>catalytic</note>
    </ligand>
</feature>